<dbReference type="PROSITE" id="PS01228">
    <property type="entry name" value="COF_1"/>
    <property type="match status" value="1"/>
</dbReference>
<dbReference type="InterPro" id="IPR000150">
    <property type="entry name" value="Cof"/>
</dbReference>
<evidence type="ECO:0000313" key="1">
    <source>
        <dbReference type="EMBL" id="TXC92859.1"/>
    </source>
</evidence>
<gene>
    <name evidence="1" type="ORF">FS935_01295</name>
</gene>
<dbReference type="Gene3D" id="3.30.1240.10">
    <property type="match status" value="1"/>
</dbReference>
<dbReference type="SFLD" id="SFLDS00003">
    <property type="entry name" value="Haloacid_Dehalogenase"/>
    <property type="match status" value="1"/>
</dbReference>
<dbReference type="GO" id="GO:0016791">
    <property type="term" value="F:phosphatase activity"/>
    <property type="evidence" value="ECO:0007669"/>
    <property type="project" value="TreeGrafter"/>
</dbReference>
<name>A0A5C6WAE3_9BACI</name>
<dbReference type="NCBIfam" id="TIGR00099">
    <property type="entry name" value="Cof-subfamily"/>
    <property type="match status" value="1"/>
</dbReference>
<dbReference type="GO" id="GO:0005829">
    <property type="term" value="C:cytosol"/>
    <property type="evidence" value="ECO:0007669"/>
    <property type="project" value="TreeGrafter"/>
</dbReference>
<keyword evidence="2" id="KW-1185">Reference proteome</keyword>
<dbReference type="PANTHER" id="PTHR10000:SF8">
    <property type="entry name" value="HAD SUPERFAMILY HYDROLASE-LIKE, TYPE 3"/>
    <property type="match status" value="1"/>
</dbReference>
<dbReference type="Proteomes" id="UP000321363">
    <property type="component" value="Unassembled WGS sequence"/>
</dbReference>
<dbReference type="SFLD" id="SFLDG01140">
    <property type="entry name" value="C2.B:_Phosphomannomutase_and_P"/>
    <property type="match status" value="1"/>
</dbReference>
<reference evidence="1 2" key="1">
    <citation type="journal article" date="2005" name="Int. J. Syst. Evol. Microbiol.">
        <title>Bacillus litoralis sp. nov., isolated from a tidal flat of the Yellow Sea in Korea.</title>
        <authorList>
            <person name="Yoon J.H."/>
            <person name="Oh T.K."/>
        </authorList>
    </citation>
    <scope>NUCLEOTIDE SEQUENCE [LARGE SCALE GENOMIC DNA]</scope>
    <source>
        <strain evidence="1 2">SW-211</strain>
    </source>
</reference>
<dbReference type="InterPro" id="IPR023214">
    <property type="entry name" value="HAD_sf"/>
</dbReference>
<accession>A0A5C6WAE3</accession>
<evidence type="ECO:0000313" key="2">
    <source>
        <dbReference type="Proteomes" id="UP000321363"/>
    </source>
</evidence>
<dbReference type="SUPFAM" id="SSF56784">
    <property type="entry name" value="HAD-like"/>
    <property type="match status" value="1"/>
</dbReference>
<dbReference type="OrthoDB" id="9781413at2"/>
<organism evidence="1 2">
    <name type="scientific">Metabacillus litoralis</name>
    <dbReference type="NCBI Taxonomy" id="152268"/>
    <lineage>
        <taxon>Bacteria</taxon>
        <taxon>Bacillati</taxon>
        <taxon>Bacillota</taxon>
        <taxon>Bacilli</taxon>
        <taxon>Bacillales</taxon>
        <taxon>Bacillaceae</taxon>
        <taxon>Metabacillus</taxon>
    </lineage>
</organism>
<dbReference type="AlphaFoldDB" id="A0A5C6WAE3"/>
<dbReference type="CDD" id="cd07516">
    <property type="entry name" value="HAD_Pase"/>
    <property type="match status" value="1"/>
</dbReference>
<protein>
    <submittedName>
        <fullName evidence="1">HAD family phosphatase</fullName>
    </submittedName>
</protein>
<proteinExistence type="predicted"/>
<dbReference type="RefSeq" id="WP_146945721.1">
    <property type="nucleotide sequence ID" value="NZ_VOQF01000001.1"/>
</dbReference>
<dbReference type="Pfam" id="PF08282">
    <property type="entry name" value="Hydrolase_3"/>
    <property type="match status" value="1"/>
</dbReference>
<dbReference type="EMBL" id="VOQF01000001">
    <property type="protein sequence ID" value="TXC92859.1"/>
    <property type="molecule type" value="Genomic_DNA"/>
</dbReference>
<dbReference type="Gene3D" id="3.40.50.1000">
    <property type="entry name" value="HAD superfamily/HAD-like"/>
    <property type="match status" value="1"/>
</dbReference>
<sequence>MEIINQVKAIVMDLDGTLLNNKKEVSERSKDAILSAYEKGIRIIFATARPPRSIDIFLTKELQEISSIIYYNGAFIVDNLSGTRKHFPIQQTIMSEIVDYLLSTQPETNISIEAEDNWYSYKALNYIQTLRVLANPIILPLEEFKKVNTSKILISHCNEYKSIIDQFGEKVNIIQTDSGSLIQIMDKNVSKENAVMDLCMQKGIEMDHVMSFGDDWNDFNLFKESGFSVAMGNAIPELKQVASFVTKSNDEEGLAIVIEEVVSQSG</sequence>
<dbReference type="NCBIfam" id="TIGR01484">
    <property type="entry name" value="HAD-SF-IIB"/>
    <property type="match status" value="1"/>
</dbReference>
<dbReference type="GO" id="GO:0000287">
    <property type="term" value="F:magnesium ion binding"/>
    <property type="evidence" value="ECO:0007669"/>
    <property type="project" value="TreeGrafter"/>
</dbReference>
<dbReference type="InterPro" id="IPR006379">
    <property type="entry name" value="HAD-SF_hydro_IIB"/>
</dbReference>
<dbReference type="PANTHER" id="PTHR10000">
    <property type="entry name" value="PHOSPHOSERINE PHOSPHATASE"/>
    <property type="match status" value="1"/>
</dbReference>
<dbReference type="InterPro" id="IPR036412">
    <property type="entry name" value="HAD-like_sf"/>
</dbReference>
<comment type="caution">
    <text evidence="1">The sequence shown here is derived from an EMBL/GenBank/DDBJ whole genome shotgun (WGS) entry which is preliminary data.</text>
</comment>